<reference evidence="1 2" key="1">
    <citation type="journal article" date="2024" name="Plant Biotechnol. J.">
        <title>Genome and CRISPR/Cas9 system of a widespread forest tree (Populus alba) in the world.</title>
        <authorList>
            <person name="Liu Y.J."/>
            <person name="Jiang P.F."/>
            <person name="Han X.M."/>
            <person name="Li X.Y."/>
            <person name="Wang H.M."/>
            <person name="Wang Y.J."/>
            <person name="Wang X.X."/>
            <person name="Zeng Q.Y."/>
        </authorList>
    </citation>
    <scope>NUCLEOTIDE SEQUENCE [LARGE SCALE GENOMIC DNA]</scope>
    <source>
        <strain evidence="2">cv. PAL-ZL1</strain>
    </source>
</reference>
<name>A0ACC4C877_POPAL</name>
<evidence type="ECO:0000313" key="2">
    <source>
        <dbReference type="Proteomes" id="UP000309997"/>
    </source>
</evidence>
<accession>A0ACC4C877</accession>
<keyword evidence="2" id="KW-1185">Reference proteome</keyword>
<dbReference type="Proteomes" id="UP000309997">
    <property type="component" value="Unassembled WGS sequence"/>
</dbReference>
<dbReference type="EMBL" id="RCHU02000005">
    <property type="protein sequence ID" value="KAL3591392.1"/>
    <property type="molecule type" value="Genomic_DNA"/>
</dbReference>
<organism evidence="1 2">
    <name type="scientific">Populus alba</name>
    <name type="common">White poplar</name>
    <dbReference type="NCBI Taxonomy" id="43335"/>
    <lineage>
        <taxon>Eukaryota</taxon>
        <taxon>Viridiplantae</taxon>
        <taxon>Streptophyta</taxon>
        <taxon>Embryophyta</taxon>
        <taxon>Tracheophyta</taxon>
        <taxon>Spermatophyta</taxon>
        <taxon>Magnoliopsida</taxon>
        <taxon>eudicotyledons</taxon>
        <taxon>Gunneridae</taxon>
        <taxon>Pentapetalae</taxon>
        <taxon>rosids</taxon>
        <taxon>fabids</taxon>
        <taxon>Malpighiales</taxon>
        <taxon>Salicaceae</taxon>
        <taxon>Saliceae</taxon>
        <taxon>Populus</taxon>
    </lineage>
</organism>
<protein>
    <submittedName>
        <fullName evidence="1">Uncharacterized protein</fullName>
    </submittedName>
</protein>
<sequence>PEMGYDGTDRTIIELAIYFSLKFTRAAPSSVKETSPETQVTRSITKSLSERMFCTASPKVAAFKRSRK</sequence>
<evidence type="ECO:0000313" key="1">
    <source>
        <dbReference type="EMBL" id="KAL3591392.1"/>
    </source>
</evidence>
<feature type="non-terminal residue" evidence="1">
    <location>
        <position position="1"/>
    </location>
</feature>
<proteinExistence type="predicted"/>
<comment type="caution">
    <text evidence="1">The sequence shown here is derived from an EMBL/GenBank/DDBJ whole genome shotgun (WGS) entry which is preliminary data.</text>
</comment>
<gene>
    <name evidence="1" type="ORF">D5086_010032</name>
</gene>